<dbReference type="AlphaFoldDB" id="A0A0F9FEB6"/>
<feature type="non-terminal residue" evidence="1">
    <location>
        <position position="262"/>
    </location>
</feature>
<proteinExistence type="predicted"/>
<comment type="caution">
    <text evidence="1">The sequence shown here is derived from an EMBL/GenBank/DDBJ whole genome shotgun (WGS) entry which is preliminary data.</text>
</comment>
<gene>
    <name evidence="1" type="ORF">LCGC14_2253460</name>
</gene>
<dbReference type="EMBL" id="LAZR01030770">
    <property type="protein sequence ID" value="KKL55635.1"/>
    <property type="molecule type" value="Genomic_DNA"/>
</dbReference>
<organism evidence="1">
    <name type="scientific">marine sediment metagenome</name>
    <dbReference type="NCBI Taxonomy" id="412755"/>
    <lineage>
        <taxon>unclassified sequences</taxon>
        <taxon>metagenomes</taxon>
        <taxon>ecological metagenomes</taxon>
    </lineage>
</organism>
<accession>A0A0F9FEB6</accession>
<name>A0A0F9FEB6_9ZZZZ</name>
<evidence type="ECO:0000313" key="1">
    <source>
        <dbReference type="EMBL" id="KKL55635.1"/>
    </source>
</evidence>
<protein>
    <submittedName>
        <fullName evidence="1">Uncharacterized protein</fullName>
    </submittedName>
</protein>
<reference evidence="1" key="1">
    <citation type="journal article" date="2015" name="Nature">
        <title>Complex archaea that bridge the gap between prokaryotes and eukaryotes.</title>
        <authorList>
            <person name="Spang A."/>
            <person name="Saw J.H."/>
            <person name="Jorgensen S.L."/>
            <person name="Zaremba-Niedzwiedzka K."/>
            <person name="Martijn J."/>
            <person name="Lind A.E."/>
            <person name="van Eijk R."/>
            <person name="Schleper C."/>
            <person name="Guy L."/>
            <person name="Ettema T.J."/>
        </authorList>
    </citation>
    <scope>NUCLEOTIDE SEQUENCE</scope>
</reference>
<sequence>MAFKLDITRLTDQKKSAFKLDTSRLPDQSKTVTNNDTAVATIRETTPEEAERQNEALLYSLSFDISPTQALGQLENLRKVIEQDTEAQRNVQWTRDVLEDIQGTGRILGKSLFYAEHSVEGSNKKEDIIATAESFHSKGLIRDDELQAVKDNPTQLPAWATVKPEMFYKKDAIEQIEDLVRGTAAGIQGVTAGHFHGMSWLSGENAVGKAARSAGQWLDELTEFTRPKRPAFVADLGSGFGSMVFFAATGGVVGTAAKVVGI</sequence>